<dbReference type="PROSITE" id="PS51068">
    <property type="entry name" value="FPG_CAT"/>
    <property type="match status" value="1"/>
</dbReference>
<dbReference type="Pfam" id="PF06827">
    <property type="entry name" value="zf-FPG_IleRS"/>
    <property type="match status" value="1"/>
</dbReference>
<evidence type="ECO:0000256" key="11">
    <source>
        <dbReference type="ARBA" id="ARBA00023204"/>
    </source>
</evidence>
<comment type="similarity">
    <text evidence="3">Belongs to the FPG family.</text>
</comment>
<dbReference type="InterPro" id="IPR000214">
    <property type="entry name" value="Znf_DNA_glyclase/AP_lyase"/>
</dbReference>
<dbReference type="PANTHER" id="PTHR22993">
    <property type="entry name" value="FORMAMIDOPYRIMIDINE-DNA GLYCOSYLASE"/>
    <property type="match status" value="1"/>
</dbReference>
<dbReference type="Proteomes" id="UP000177979">
    <property type="component" value="Unassembled WGS sequence"/>
</dbReference>
<evidence type="ECO:0000256" key="2">
    <source>
        <dbReference type="ARBA" id="ARBA00001947"/>
    </source>
</evidence>
<dbReference type="GO" id="GO:0003684">
    <property type="term" value="F:damaged DNA binding"/>
    <property type="evidence" value="ECO:0007669"/>
    <property type="project" value="InterPro"/>
</dbReference>
<dbReference type="Gene3D" id="1.10.8.50">
    <property type="match status" value="1"/>
</dbReference>
<dbReference type="SUPFAM" id="SSF57716">
    <property type="entry name" value="Glucocorticoid receptor-like (DNA-binding domain)"/>
    <property type="match status" value="1"/>
</dbReference>
<evidence type="ECO:0000256" key="8">
    <source>
        <dbReference type="ARBA" id="ARBA00022801"/>
    </source>
</evidence>
<reference evidence="19 20" key="1">
    <citation type="journal article" date="2016" name="Nat. Commun.">
        <title>Thousands of microbial genomes shed light on interconnected biogeochemical processes in an aquifer system.</title>
        <authorList>
            <person name="Anantharaman K."/>
            <person name="Brown C.T."/>
            <person name="Hug L.A."/>
            <person name="Sharon I."/>
            <person name="Castelle C.J."/>
            <person name="Probst A.J."/>
            <person name="Thomas B.C."/>
            <person name="Singh A."/>
            <person name="Wilkins M.J."/>
            <person name="Karaoz U."/>
            <person name="Brodie E.L."/>
            <person name="Williams K.H."/>
            <person name="Hubbard S.S."/>
            <person name="Banfield J.F."/>
        </authorList>
    </citation>
    <scope>NUCLEOTIDE SEQUENCE [LARGE SCALE GENOMIC DNA]</scope>
</reference>
<evidence type="ECO:0000256" key="1">
    <source>
        <dbReference type="ARBA" id="ARBA00001668"/>
    </source>
</evidence>
<keyword evidence="8" id="KW-0378">Hydrolase</keyword>
<evidence type="ECO:0000256" key="7">
    <source>
        <dbReference type="ARBA" id="ARBA00022771"/>
    </source>
</evidence>
<dbReference type="SUPFAM" id="SSF81624">
    <property type="entry name" value="N-terminal domain of MutM-like DNA repair proteins"/>
    <property type="match status" value="1"/>
</dbReference>
<dbReference type="AlphaFoldDB" id="A0A1F5EYJ9"/>
<dbReference type="Pfam" id="PF06831">
    <property type="entry name" value="H2TH"/>
    <property type="match status" value="1"/>
</dbReference>
<comment type="catalytic activity">
    <reaction evidence="15">
        <text>2'-deoxyribonucleotide-(2'-deoxyribose 5'-phosphate)-2'-deoxyribonucleotide-DNA = a 3'-end 2'-deoxyribonucleotide-(2,3-dehydro-2,3-deoxyribose 5'-phosphate)-DNA + a 5'-end 5'-phospho-2'-deoxyribonucleoside-DNA + H(+)</text>
        <dbReference type="Rhea" id="RHEA:66592"/>
        <dbReference type="Rhea" id="RHEA-COMP:13180"/>
        <dbReference type="Rhea" id="RHEA-COMP:16897"/>
        <dbReference type="Rhea" id="RHEA-COMP:17067"/>
        <dbReference type="ChEBI" id="CHEBI:15378"/>
        <dbReference type="ChEBI" id="CHEBI:136412"/>
        <dbReference type="ChEBI" id="CHEBI:157695"/>
        <dbReference type="ChEBI" id="CHEBI:167181"/>
        <dbReference type="EC" id="4.2.99.18"/>
    </reaction>
</comment>
<dbReference type="Pfam" id="PF01149">
    <property type="entry name" value="Fapy_DNA_glyco"/>
    <property type="match status" value="1"/>
</dbReference>
<evidence type="ECO:0000256" key="5">
    <source>
        <dbReference type="ARBA" id="ARBA00022723"/>
    </source>
</evidence>
<evidence type="ECO:0000256" key="4">
    <source>
        <dbReference type="ARBA" id="ARBA00011245"/>
    </source>
</evidence>
<dbReference type="SMART" id="SM01232">
    <property type="entry name" value="H2TH"/>
    <property type="match status" value="1"/>
</dbReference>
<comment type="catalytic activity">
    <reaction evidence="1">
        <text>Hydrolysis of DNA containing ring-opened 7-methylguanine residues, releasing 2,6-diamino-4-hydroxy-5-(N-methyl)formamidopyrimidine.</text>
        <dbReference type="EC" id="3.2.2.23"/>
    </reaction>
</comment>
<dbReference type="InterPro" id="IPR035937">
    <property type="entry name" value="FPG_N"/>
</dbReference>
<dbReference type="STRING" id="1817722.A2703_01865"/>
<gene>
    <name evidence="19" type="ORF">A2703_01865</name>
</gene>
<evidence type="ECO:0000256" key="9">
    <source>
        <dbReference type="ARBA" id="ARBA00022833"/>
    </source>
</evidence>
<dbReference type="InterPro" id="IPR010979">
    <property type="entry name" value="Ribosomal_uS13-like_H2TH"/>
</dbReference>
<feature type="domain" description="Formamidopyrimidine-DNA glycosylase catalytic" evidence="18">
    <location>
        <begin position="2"/>
        <end position="125"/>
    </location>
</feature>
<evidence type="ECO:0000259" key="18">
    <source>
        <dbReference type="PROSITE" id="PS51068"/>
    </source>
</evidence>
<evidence type="ECO:0000256" key="3">
    <source>
        <dbReference type="ARBA" id="ARBA00009409"/>
    </source>
</evidence>
<keyword evidence="14" id="KW-0326">Glycosidase</keyword>
<keyword evidence="5" id="KW-0479">Metal-binding</keyword>
<evidence type="ECO:0000256" key="13">
    <source>
        <dbReference type="ARBA" id="ARBA00023268"/>
    </source>
</evidence>
<dbReference type="InterPro" id="IPR010663">
    <property type="entry name" value="Znf_FPG/IleRS"/>
</dbReference>
<organism evidence="19 20">
    <name type="scientific">Candidatus Collierbacteria bacterium RIFCSPHIGHO2_01_FULL_50_25</name>
    <dbReference type="NCBI Taxonomy" id="1817722"/>
    <lineage>
        <taxon>Bacteria</taxon>
        <taxon>Candidatus Collieribacteriota</taxon>
    </lineage>
</organism>
<dbReference type="GO" id="GO:0006284">
    <property type="term" value="P:base-excision repair"/>
    <property type="evidence" value="ECO:0007669"/>
    <property type="project" value="InterPro"/>
</dbReference>
<evidence type="ECO:0000256" key="10">
    <source>
        <dbReference type="ARBA" id="ARBA00023125"/>
    </source>
</evidence>
<dbReference type="NCBIfam" id="NF002211">
    <property type="entry name" value="PRK01103.1"/>
    <property type="match status" value="1"/>
</dbReference>
<comment type="cofactor">
    <cofactor evidence="2">
        <name>Zn(2+)</name>
        <dbReference type="ChEBI" id="CHEBI:29105"/>
    </cofactor>
</comment>
<evidence type="ECO:0000256" key="15">
    <source>
        <dbReference type="ARBA" id="ARBA00044632"/>
    </source>
</evidence>
<dbReference type="SUPFAM" id="SSF46946">
    <property type="entry name" value="S13-like H2TH domain"/>
    <property type="match status" value="1"/>
</dbReference>
<evidence type="ECO:0000313" key="19">
    <source>
        <dbReference type="EMBL" id="OGD72473.1"/>
    </source>
</evidence>
<dbReference type="InterPro" id="IPR020629">
    <property type="entry name" value="FPG_Glyclase"/>
</dbReference>
<sequence length="282" mass="31169">MPELPEVETISKQLDGVLSGRKITKVEVLRSKSFSGNSSDLVGKTIGGVTRRSKMLAVTFRNWDRLLVVHLKMTGQLIYLSGSHRVVGGHPTPDWVNELPSKHTRVIVDLDNGAKLFFNDLRVFGWVRVFSKEAWAKLTGRLPPDVTSREFTLDYFAKVLGKSGRAVKLVLMDQDKFGGVGNIYANDALYLAKLDPRRKAKELSGKETKELFQAVKDVIGLGIKYGGASVDKYVDAAGVGGKYQEHFLVYGRAGAKCKRDGETIKKIKIGARGTYYCPGCQK</sequence>
<dbReference type="CDD" id="cd08966">
    <property type="entry name" value="EcFpg-like_N"/>
    <property type="match status" value="1"/>
</dbReference>
<dbReference type="FunFam" id="1.10.8.50:FF:000003">
    <property type="entry name" value="Formamidopyrimidine-DNA glycosylase"/>
    <property type="match status" value="1"/>
</dbReference>
<evidence type="ECO:0000259" key="17">
    <source>
        <dbReference type="PROSITE" id="PS51066"/>
    </source>
</evidence>
<keyword evidence="6" id="KW-0227">DNA damage</keyword>
<keyword evidence="12" id="KW-0456">Lyase</keyword>
<accession>A0A1F5EYJ9</accession>
<keyword evidence="9" id="KW-0862">Zinc</keyword>
<dbReference type="InterPro" id="IPR012319">
    <property type="entry name" value="FPG_cat"/>
</dbReference>
<dbReference type="GO" id="GO:0008270">
    <property type="term" value="F:zinc ion binding"/>
    <property type="evidence" value="ECO:0007669"/>
    <property type="project" value="UniProtKB-KW"/>
</dbReference>
<dbReference type="Gene3D" id="3.20.190.10">
    <property type="entry name" value="MutM-like, N-terminal"/>
    <property type="match status" value="1"/>
</dbReference>
<evidence type="ECO:0000256" key="6">
    <source>
        <dbReference type="ARBA" id="ARBA00022763"/>
    </source>
</evidence>
<keyword evidence="11" id="KW-0234">DNA repair</keyword>
<keyword evidence="10" id="KW-0238">DNA-binding</keyword>
<dbReference type="PANTHER" id="PTHR22993:SF9">
    <property type="entry name" value="FORMAMIDOPYRIMIDINE-DNA GLYCOSYLASE"/>
    <property type="match status" value="1"/>
</dbReference>
<dbReference type="GO" id="GO:0034039">
    <property type="term" value="F:8-oxo-7,8-dihydroguanine DNA N-glycosylase activity"/>
    <property type="evidence" value="ECO:0007669"/>
    <property type="project" value="TreeGrafter"/>
</dbReference>
<comment type="caution">
    <text evidence="19">The sequence shown here is derived from an EMBL/GenBank/DDBJ whole genome shotgun (WGS) entry which is preliminary data.</text>
</comment>
<evidence type="ECO:0000256" key="14">
    <source>
        <dbReference type="ARBA" id="ARBA00023295"/>
    </source>
</evidence>
<comment type="subunit">
    <text evidence="4">Monomer.</text>
</comment>
<protein>
    <submittedName>
        <fullName evidence="19">DNA-formamidopyrimidine glycosylase</fullName>
    </submittedName>
</protein>
<dbReference type="SMART" id="SM00898">
    <property type="entry name" value="Fapy_DNA_glyco"/>
    <property type="match status" value="1"/>
</dbReference>
<evidence type="ECO:0000313" key="20">
    <source>
        <dbReference type="Proteomes" id="UP000177979"/>
    </source>
</evidence>
<evidence type="ECO:0000256" key="16">
    <source>
        <dbReference type="PROSITE-ProRule" id="PRU00391"/>
    </source>
</evidence>
<proteinExistence type="inferred from homology"/>
<evidence type="ECO:0000256" key="12">
    <source>
        <dbReference type="ARBA" id="ARBA00023239"/>
    </source>
</evidence>
<keyword evidence="13" id="KW-0511">Multifunctional enzyme</keyword>
<dbReference type="EMBL" id="MFAG01000001">
    <property type="protein sequence ID" value="OGD72473.1"/>
    <property type="molecule type" value="Genomic_DNA"/>
</dbReference>
<name>A0A1F5EYJ9_9BACT</name>
<dbReference type="NCBIfam" id="TIGR00577">
    <property type="entry name" value="fpg"/>
    <property type="match status" value="1"/>
</dbReference>
<feature type="domain" description="FPG-type" evidence="17">
    <location>
        <begin position="248"/>
        <end position="282"/>
    </location>
</feature>
<keyword evidence="7 16" id="KW-0863">Zinc-finger</keyword>
<dbReference type="InterPro" id="IPR015886">
    <property type="entry name" value="H2TH_FPG"/>
</dbReference>
<dbReference type="GO" id="GO:0140078">
    <property type="term" value="F:class I DNA-(apurinic or apyrimidinic site) endonuclease activity"/>
    <property type="evidence" value="ECO:0007669"/>
    <property type="project" value="UniProtKB-EC"/>
</dbReference>
<dbReference type="PROSITE" id="PS51066">
    <property type="entry name" value="ZF_FPG_2"/>
    <property type="match status" value="1"/>
</dbReference>